<proteinExistence type="predicted"/>
<sequence>MPCMALEMGFKVNEDFSNVVVAWNYVIDQMYEYAQRGEFPINLPMEIRFVKSSSMLMSNAYDTDPDAIYCMIEVLAANNTPGIREFSSK</sequence>
<organism evidence="1 2">
    <name type="scientific">Linnemannia gamsii</name>
    <dbReference type="NCBI Taxonomy" id="64522"/>
    <lineage>
        <taxon>Eukaryota</taxon>
        <taxon>Fungi</taxon>
        <taxon>Fungi incertae sedis</taxon>
        <taxon>Mucoromycota</taxon>
        <taxon>Mortierellomycotina</taxon>
        <taxon>Mortierellomycetes</taxon>
        <taxon>Mortierellales</taxon>
        <taxon>Mortierellaceae</taxon>
        <taxon>Linnemannia</taxon>
    </lineage>
</organism>
<dbReference type="EMBL" id="JAAAIM010003217">
    <property type="protein sequence ID" value="KAG0268845.1"/>
    <property type="molecule type" value="Genomic_DNA"/>
</dbReference>
<dbReference type="Gene3D" id="3.30.70.2520">
    <property type="match status" value="1"/>
</dbReference>
<comment type="caution">
    <text evidence="1">The sequence shown here is derived from an EMBL/GenBank/DDBJ whole genome shotgun (WGS) entry which is preliminary data.</text>
</comment>
<accession>A0ABQ7JGQ7</accession>
<keyword evidence="2" id="KW-1185">Reference proteome</keyword>
<evidence type="ECO:0000313" key="1">
    <source>
        <dbReference type="EMBL" id="KAG0268845.1"/>
    </source>
</evidence>
<evidence type="ECO:0000313" key="2">
    <source>
        <dbReference type="Proteomes" id="UP001194696"/>
    </source>
</evidence>
<protein>
    <submittedName>
        <fullName evidence="1">Uncharacterized protein</fullName>
    </submittedName>
</protein>
<feature type="non-terminal residue" evidence="1">
    <location>
        <position position="89"/>
    </location>
</feature>
<dbReference type="Proteomes" id="UP001194696">
    <property type="component" value="Unassembled WGS sequence"/>
</dbReference>
<name>A0ABQ7JGQ7_9FUNG</name>
<gene>
    <name evidence="1" type="ORF">BGZ96_006631</name>
</gene>
<reference evidence="1 2" key="1">
    <citation type="journal article" date="2020" name="Fungal Divers.">
        <title>Resolving the Mortierellaceae phylogeny through synthesis of multi-gene phylogenetics and phylogenomics.</title>
        <authorList>
            <person name="Vandepol N."/>
            <person name="Liber J."/>
            <person name="Desiro A."/>
            <person name="Na H."/>
            <person name="Kennedy M."/>
            <person name="Barry K."/>
            <person name="Grigoriev I.V."/>
            <person name="Miller A.N."/>
            <person name="O'Donnell K."/>
            <person name="Stajich J.E."/>
            <person name="Bonito G."/>
        </authorList>
    </citation>
    <scope>NUCLEOTIDE SEQUENCE [LARGE SCALE GENOMIC DNA]</scope>
    <source>
        <strain evidence="1 2">AD045</strain>
    </source>
</reference>